<gene>
    <name evidence="1" type="ORF">PSTT_15573</name>
</gene>
<dbReference type="Proteomes" id="UP000239156">
    <property type="component" value="Unassembled WGS sequence"/>
</dbReference>
<dbReference type="VEuPathDB" id="FungiDB:PSHT_03297"/>
<accession>A0A2S4UGY7</accession>
<comment type="caution">
    <text evidence="1">The sequence shown here is derived from an EMBL/GenBank/DDBJ whole genome shotgun (WGS) entry which is preliminary data.</text>
</comment>
<sequence>MRADENFPAGRHRRPDLSHLPRCPVREALLDNWHRRAQSIVWTCADIVRQFTDNHHGCRPSDSSRTRISQERFYPSFQHFKMMVVKEQMAEQESIQAKLIKMFRSDHGQQSAEKMTIGSSRIKLALLSISSLNTPQPGDQSQGTKFSKSDLASLVIDQIKIDPNSPIYTSALQKLLIKQYL</sequence>
<dbReference type="EMBL" id="PKSL01000293">
    <property type="protein sequence ID" value="POV96558.1"/>
    <property type="molecule type" value="Genomic_DNA"/>
</dbReference>
<name>A0A2S4UGY7_9BASI</name>
<keyword evidence="2" id="KW-1185">Reference proteome</keyword>
<reference evidence="1" key="1">
    <citation type="submission" date="2017-12" db="EMBL/GenBank/DDBJ databases">
        <title>Gene loss provides genomic basis for host adaptation in cereal stripe rust fungi.</title>
        <authorList>
            <person name="Xia C."/>
        </authorList>
    </citation>
    <scope>NUCLEOTIDE SEQUENCE [LARGE SCALE GENOMIC DNA]</scope>
    <source>
        <strain evidence="1">93-210</strain>
    </source>
</reference>
<dbReference type="VEuPathDB" id="FungiDB:PSHT_03298"/>
<organism evidence="1 2">
    <name type="scientific">Puccinia striiformis</name>
    <dbReference type="NCBI Taxonomy" id="27350"/>
    <lineage>
        <taxon>Eukaryota</taxon>
        <taxon>Fungi</taxon>
        <taxon>Dikarya</taxon>
        <taxon>Basidiomycota</taxon>
        <taxon>Pucciniomycotina</taxon>
        <taxon>Pucciniomycetes</taxon>
        <taxon>Pucciniales</taxon>
        <taxon>Pucciniaceae</taxon>
        <taxon>Puccinia</taxon>
    </lineage>
</organism>
<evidence type="ECO:0000313" key="2">
    <source>
        <dbReference type="Proteomes" id="UP000239156"/>
    </source>
</evidence>
<protein>
    <submittedName>
        <fullName evidence="1">Uncharacterized protein</fullName>
    </submittedName>
</protein>
<evidence type="ECO:0000313" key="1">
    <source>
        <dbReference type="EMBL" id="POV96558.1"/>
    </source>
</evidence>
<dbReference type="VEuPathDB" id="FungiDB:PSTT_15573"/>
<dbReference type="AlphaFoldDB" id="A0A2S4UGY7"/>
<proteinExistence type="predicted"/>